<keyword evidence="1" id="KW-0805">Transcription regulation</keyword>
<name>A0A542DVA6_9MICO</name>
<dbReference type="InterPro" id="IPR037171">
    <property type="entry name" value="NagB/RpiA_transferase-like"/>
</dbReference>
<dbReference type="PRINTS" id="PR00037">
    <property type="entry name" value="HTHLACR"/>
</dbReference>
<dbReference type="PROSITE" id="PS51000">
    <property type="entry name" value="HTH_DEOR_2"/>
    <property type="match status" value="1"/>
</dbReference>
<protein>
    <submittedName>
        <fullName evidence="5">DeoR family transcriptional regulator</fullName>
    </submittedName>
</protein>
<dbReference type="InterPro" id="IPR036390">
    <property type="entry name" value="WH_DNA-bd_sf"/>
</dbReference>
<dbReference type="InterPro" id="IPR036388">
    <property type="entry name" value="WH-like_DNA-bd_sf"/>
</dbReference>
<evidence type="ECO:0000256" key="2">
    <source>
        <dbReference type="ARBA" id="ARBA00023125"/>
    </source>
</evidence>
<keyword evidence="6" id="KW-1185">Reference proteome</keyword>
<accession>A0A542DVA6</accession>
<dbReference type="PANTHER" id="PTHR30363">
    <property type="entry name" value="HTH-TYPE TRANSCRIPTIONAL REGULATOR SRLR-RELATED"/>
    <property type="match status" value="1"/>
</dbReference>
<dbReference type="SMART" id="SM00420">
    <property type="entry name" value="HTH_DEOR"/>
    <property type="match status" value="1"/>
</dbReference>
<dbReference type="Proteomes" id="UP000317893">
    <property type="component" value="Unassembled WGS sequence"/>
</dbReference>
<dbReference type="Pfam" id="PF08220">
    <property type="entry name" value="HTH_DeoR"/>
    <property type="match status" value="1"/>
</dbReference>
<gene>
    <name evidence="5" type="ORF">FB458_0077</name>
</gene>
<dbReference type="SUPFAM" id="SSF46785">
    <property type="entry name" value="Winged helix' DNA-binding domain"/>
    <property type="match status" value="1"/>
</dbReference>
<evidence type="ECO:0000313" key="5">
    <source>
        <dbReference type="EMBL" id="TQJ07031.1"/>
    </source>
</evidence>
<dbReference type="InterPro" id="IPR014036">
    <property type="entry name" value="DeoR-like_C"/>
</dbReference>
<dbReference type="EMBL" id="VFMN01000001">
    <property type="protein sequence ID" value="TQJ07031.1"/>
    <property type="molecule type" value="Genomic_DNA"/>
</dbReference>
<evidence type="ECO:0000256" key="1">
    <source>
        <dbReference type="ARBA" id="ARBA00023015"/>
    </source>
</evidence>
<dbReference type="PANTHER" id="PTHR30363:SF55">
    <property type="entry name" value="HTH-TYPE TRANSCRIPTIONAL REGULATOR ULAR"/>
    <property type="match status" value="1"/>
</dbReference>
<dbReference type="Gene3D" id="1.10.10.10">
    <property type="entry name" value="Winged helix-like DNA-binding domain superfamily/Winged helix DNA-binding domain"/>
    <property type="match status" value="1"/>
</dbReference>
<dbReference type="InterPro" id="IPR001034">
    <property type="entry name" value="DeoR_HTH"/>
</dbReference>
<dbReference type="Pfam" id="PF00455">
    <property type="entry name" value="DeoRC"/>
    <property type="match status" value="1"/>
</dbReference>
<proteinExistence type="predicted"/>
<keyword evidence="3" id="KW-0804">Transcription</keyword>
<dbReference type="RefSeq" id="WP_170185515.1">
    <property type="nucleotide sequence ID" value="NZ_BAAAPR010000018.1"/>
</dbReference>
<dbReference type="InterPro" id="IPR050313">
    <property type="entry name" value="Carb_Metab_HTH_regulators"/>
</dbReference>
<dbReference type="GO" id="GO:0003700">
    <property type="term" value="F:DNA-binding transcription factor activity"/>
    <property type="evidence" value="ECO:0007669"/>
    <property type="project" value="InterPro"/>
</dbReference>
<evidence type="ECO:0000313" key="6">
    <source>
        <dbReference type="Proteomes" id="UP000317893"/>
    </source>
</evidence>
<reference evidence="5 6" key="1">
    <citation type="submission" date="2019-06" db="EMBL/GenBank/DDBJ databases">
        <title>Sequencing the genomes of 1000 actinobacteria strains.</title>
        <authorList>
            <person name="Klenk H.-P."/>
        </authorList>
    </citation>
    <scope>NUCLEOTIDE SEQUENCE [LARGE SCALE GENOMIC DNA]</scope>
    <source>
        <strain evidence="5 6">DSM 18607</strain>
    </source>
</reference>
<organism evidence="5 6">
    <name type="scientific">Lapillicoccus jejuensis</name>
    <dbReference type="NCBI Taxonomy" id="402171"/>
    <lineage>
        <taxon>Bacteria</taxon>
        <taxon>Bacillati</taxon>
        <taxon>Actinomycetota</taxon>
        <taxon>Actinomycetes</taxon>
        <taxon>Micrococcales</taxon>
        <taxon>Intrasporangiaceae</taxon>
        <taxon>Lapillicoccus</taxon>
    </lineage>
</organism>
<comment type="caution">
    <text evidence="5">The sequence shown here is derived from an EMBL/GenBank/DDBJ whole genome shotgun (WGS) entry which is preliminary data.</text>
</comment>
<dbReference type="SUPFAM" id="SSF100950">
    <property type="entry name" value="NagB/RpiA/CoA transferase-like"/>
    <property type="match status" value="1"/>
</dbReference>
<dbReference type="InterPro" id="IPR018356">
    <property type="entry name" value="Tscrpt_reg_HTH_DeoR_CS"/>
</dbReference>
<keyword evidence="2" id="KW-0238">DNA-binding</keyword>
<dbReference type="PROSITE" id="PS00894">
    <property type="entry name" value="HTH_DEOR_1"/>
    <property type="match status" value="1"/>
</dbReference>
<dbReference type="GO" id="GO:0003677">
    <property type="term" value="F:DNA binding"/>
    <property type="evidence" value="ECO:0007669"/>
    <property type="project" value="UniProtKB-KW"/>
</dbReference>
<feature type="domain" description="HTH deoR-type" evidence="4">
    <location>
        <begin position="6"/>
        <end position="61"/>
    </location>
</feature>
<dbReference type="AlphaFoldDB" id="A0A542DVA6"/>
<sequence length="270" mass="29576">MASLSEFDREQAILSELDANGRVEVSDLSHRFGVSTVTVRKDLEGLERRGMLRRIRGGALVAPRVDEGAFDVRHRIAADAKRAVARQAAALVRPGDVIAVDSSTTCYYLAEELLRVQPLTVITNGLRTSSLLLQQSEAAVIMPGGVLRRASESMVGFLSDVLTGRGRVDKGFFGLVGLSLERGLLDLTPEEAHAKAALAQTCRQVYALFDSSKIERFGTHSFATIDRVTRLISDDGVPKEVHREWTRAGVAWDLVTPQAEEPARPARWRG</sequence>
<evidence type="ECO:0000259" key="4">
    <source>
        <dbReference type="PROSITE" id="PS51000"/>
    </source>
</evidence>
<evidence type="ECO:0000256" key="3">
    <source>
        <dbReference type="ARBA" id="ARBA00023163"/>
    </source>
</evidence>
<dbReference type="SMART" id="SM01134">
    <property type="entry name" value="DeoRC"/>
    <property type="match status" value="1"/>
</dbReference>
<dbReference type="Gene3D" id="3.40.50.1360">
    <property type="match status" value="1"/>
</dbReference>